<organism evidence="2">
    <name type="scientific">Cladocopium goreaui</name>
    <dbReference type="NCBI Taxonomy" id="2562237"/>
    <lineage>
        <taxon>Eukaryota</taxon>
        <taxon>Sar</taxon>
        <taxon>Alveolata</taxon>
        <taxon>Dinophyceae</taxon>
        <taxon>Suessiales</taxon>
        <taxon>Symbiodiniaceae</taxon>
        <taxon>Cladocopium</taxon>
    </lineage>
</organism>
<reference evidence="3 4" key="2">
    <citation type="submission" date="2024-05" db="EMBL/GenBank/DDBJ databases">
        <authorList>
            <person name="Chen Y."/>
            <person name="Shah S."/>
            <person name="Dougan E. K."/>
            <person name="Thang M."/>
            <person name="Chan C."/>
        </authorList>
    </citation>
    <scope>NUCLEOTIDE SEQUENCE [LARGE SCALE GENOMIC DNA]</scope>
</reference>
<dbReference type="EMBL" id="CAMXCT030003329">
    <property type="protein sequence ID" value="CAL4791072.1"/>
    <property type="molecule type" value="Genomic_DNA"/>
</dbReference>
<sequence>MLLRRAAKARISRMVAPKVRRKDLSCPEYVKQEWENGDRNAMADLLQKDEFCNQLLVLVKRKKKVELTIDEGWHSEADMRELGWSTSLSQNFKAWERPTLAHFQVSAWCRRNAYDGEMEFWIITREAEKDPTSTLGTDFAELDAAGKRDENMKTNKMDRPEMTKYFQTKESLKKFLQSMVSKSGKLRALVRDLKKSYEESAIQKCVDTLNKDIAEVDKHYDLCNDAWAKGEVDDFTGEKWYTKAEEAMKNATFVNAKKYYEKKQDGDADDTSPSGRAPKTEKGEKVKKASCAAAVRAAQDIVADIGVEAASRSGGLLELSRKRPKNGERDCQHLMAKKLRLSLPIAQHYLDTKDDSLKLPFLRFRDWLSFLLKHNCLHILCGLVKPNPDRQGDIFEAFWRRFAIHHPDHPVIQRAERGEISLRRTVPLLLHGDEGRSKKRSPFLVCNLHSPLGRGVEAGLQEGRRREYLKMLPNFTGHSYTNRFLVSCLPKQDYCGKNSFVFDILMQTIAEELHHCASEGVQHEGQRYLAVCIGIVGDWPWLCKAGGLQRSFMNVNKHKEDAGGRRRSECRGVCHLCRAGQPDWPYEQIGSRTPLWEATMLTQSPFQGPCCLEIIPHCPGKFPDMFKFDVFHTWHLGVGKNFLGGMLALLSELEDGSNVDVRFEQLSARYKAWCRQNGKTAYCQRITKEHLNWISKSHYPTGSWHKGDLTTTLMLWVESRFHAEQWQDEMLALAGQAAVAINKAVRLMYTSGAWMEQATARECADLGLRFLRRYNSLALLAHAQNKRLWLVMPKAHALHHLFLHLLQQSNVGRCFNLICTSVQQDEDLIGRNSRLSRHVSTLTCAQRVMERHLQACYAQYVEAGYLVSVGSS</sequence>
<proteinExistence type="predicted"/>
<evidence type="ECO:0000313" key="3">
    <source>
        <dbReference type="EMBL" id="CAL4791072.1"/>
    </source>
</evidence>
<evidence type="ECO:0000313" key="4">
    <source>
        <dbReference type="Proteomes" id="UP001152797"/>
    </source>
</evidence>
<dbReference type="OrthoDB" id="406440at2759"/>
<feature type="region of interest" description="Disordered" evidence="1">
    <location>
        <begin position="264"/>
        <end position="283"/>
    </location>
</feature>
<gene>
    <name evidence="2" type="ORF">C1SCF055_LOCUS29605</name>
</gene>
<accession>A0A9P1GAK6</accession>
<dbReference type="EMBL" id="CAMXCT010003329">
    <property type="protein sequence ID" value="CAI4003760.1"/>
    <property type="molecule type" value="Genomic_DNA"/>
</dbReference>
<keyword evidence="4" id="KW-1185">Reference proteome</keyword>
<comment type="caution">
    <text evidence="2">The sequence shown here is derived from an EMBL/GenBank/DDBJ whole genome shotgun (WGS) entry which is preliminary data.</text>
</comment>
<dbReference type="AlphaFoldDB" id="A0A9P1GAK6"/>
<evidence type="ECO:0000256" key="1">
    <source>
        <dbReference type="SAM" id="MobiDB-lite"/>
    </source>
</evidence>
<dbReference type="Proteomes" id="UP001152797">
    <property type="component" value="Unassembled WGS sequence"/>
</dbReference>
<reference evidence="2" key="1">
    <citation type="submission" date="2022-10" db="EMBL/GenBank/DDBJ databases">
        <authorList>
            <person name="Chen Y."/>
            <person name="Dougan E. K."/>
            <person name="Chan C."/>
            <person name="Rhodes N."/>
            <person name="Thang M."/>
        </authorList>
    </citation>
    <scope>NUCLEOTIDE SEQUENCE</scope>
</reference>
<protein>
    <submittedName>
        <fullName evidence="2">Uncharacterized protein</fullName>
    </submittedName>
</protein>
<name>A0A9P1GAK6_9DINO</name>
<dbReference type="EMBL" id="CAMXCT020003329">
    <property type="protein sequence ID" value="CAL1157135.1"/>
    <property type="molecule type" value="Genomic_DNA"/>
</dbReference>
<evidence type="ECO:0000313" key="2">
    <source>
        <dbReference type="EMBL" id="CAI4003760.1"/>
    </source>
</evidence>